<evidence type="ECO:0000313" key="3">
    <source>
        <dbReference type="EMBL" id="SHH07802.1"/>
    </source>
</evidence>
<gene>
    <name evidence="3" type="ORF">SAMN04488116_3465</name>
</gene>
<evidence type="ECO:0000259" key="2">
    <source>
        <dbReference type="PROSITE" id="PS50943"/>
    </source>
</evidence>
<dbReference type="PROSITE" id="PS50943">
    <property type="entry name" value="HTH_CROC1"/>
    <property type="match status" value="1"/>
</dbReference>
<dbReference type="OrthoDB" id="3831186at2"/>
<keyword evidence="4" id="KW-1185">Reference proteome</keyword>
<dbReference type="Gene3D" id="1.10.260.40">
    <property type="entry name" value="lambda repressor-like DNA-binding domains"/>
    <property type="match status" value="1"/>
</dbReference>
<reference evidence="4" key="1">
    <citation type="submission" date="2016-11" db="EMBL/GenBank/DDBJ databases">
        <authorList>
            <person name="Varghese N."/>
            <person name="Submissions S."/>
        </authorList>
    </citation>
    <scope>NUCLEOTIDE SEQUENCE [LARGE SCALE GENOMIC DNA]</scope>
    <source>
        <strain evidence="4">DSM 22638</strain>
    </source>
</reference>
<dbReference type="InterPro" id="IPR001387">
    <property type="entry name" value="Cro/C1-type_HTH"/>
</dbReference>
<evidence type="ECO:0000313" key="4">
    <source>
        <dbReference type="Proteomes" id="UP000184532"/>
    </source>
</evidence>
<feature type="domain" description="HTH cro/C1-type" evidence="2">
    <location>
        <begin position="4"/>
        <end position="58"/>
    </location>
</feature>
<dbReference type="SMART" id="SM00530">
    <property type="entry name" value="HTH_XRE"/>
    <property type="match status" value="1"/>
</dbReference>
<dbReference type="SUPFAM" id="SSF47413">
    <property type="entry name" value="lambda repressor-like DNA-binding domains"/>
    <property type="match status" value="1"/>
</dbReference>
<dbReference type="Pfam" id="PF01381">
    <property type="entry name" value="HTH_3"/>
    <property type="match status" value="1"/>
</dbReference>
<dbReference type="GO" id="GO:0003677">
    <property type="term" value="F:DNA binding"/>
    <property type="evidence" value="ECO:0007669"/>
    <property type="project" value="UniProtKB-KW"/>
</dbReference>
<name>A0A1M5Q1J2_9FLAO</name>
<organism evidence="3 4">
    <name type="scientific">Flagellimonas flava</name>
    <dbReference type="NCBI Taxonomy" id="570519"/>
    <lineage>
        <taxon>Bacteria</taxon>
        <taxon>Pseudomonadati</taxon>
        <taxon>Bacteroidota</taxon>
        <taxon>Flavobacteriia</taxon>
        <taxon>Flavobacteriales</taxon>
        <taxon>Flavobacteriaceae</taxon>
        <taxon>Flagellimonas</taxon>
    </lineage>
</organism>
<keyword evidence="1 3" id="KW-0238">DNA-binding</keyword>
<accession>A0A1M5Q1J2</accession>
<dbReference type="PANTHER" id="PTHR46558">
    <property type="entry name" value="TRACRIPTIONAL REGULATORY PROTEIN-RELATED-RELATED"/>
    <property type="match status" value="1"/>
</dbReference>
<proteinExistence type="predicted"/>
<protein>
    <submittedName>
        <fullName evidence="3">DNA-binding transcriptional regulator, XRE-family HTH domain</fullName>
    </submittedName>
</protein>
<dbReference type="Proteomes" id="UP000184532">
    <property type="component" value="Unassembled WGS sequence"/>
</dbReference>
<dbReference type="CDD" id="cd00093">
    <property type="entry name" value="HTH_XRE"/>
    <property type="match status" value="1"/>
</dbReference>
<dbReference type="AlphaFoldDB" id="A0A1M5Q1J2"/>
<dbReference type="STRING" id="570519.SAMN04488116_3465"/>
<sequence>MHIIKELRRKIGISQSKFAQEIGVSLRTVQLYERKEANIPMKNLKKIADFFDMTIPELYIYEFHDPQGSYRNRKPHTKHGNVFYPLDHGKYLAMSPLVLMEQQKEYIARVLTNTPSQNAFQTGFVLDYVDDSPYMAFEVTGDSMNNGTIDSIPNKCLVLGQELERSLFEKEVEPWLNKPYVLVCKNRILCKQVTTFNSEKNSVNCHNLNTSPEFQDFELALEDVLQIFKIVRRQF</sequence>
<dbReference type="InterPro" id="IPR010982">
    <property type="entry name" value="Lambda_DNA-bd_dom_sf"/>
</dbReference>
<evidence type="ECO:0000256" key="1">
    <source>
        <dbReference type="ARBA" id="ARBA00023125"/>
    </source>
</evidence>
<dbReference type="EMBL" id="FQWL01000010">
    <property type="protein sequence ID" value="SHH07802.1"/>
    <property type="molecule type" value="Genomic_DNA"/>
</dbReference>
<dbReference type="PANTHER" id="PTHR46558:SF4">
    <property type="entry name" value="DNA-BIDING PHAGE PROTEIN"/>
    <property type="match status" value="1"/>
</dbReference>
<dbReference type="RefSeq" id="WP_073181953.1">
    <property type="nucleotide sequence ID" value="NZ_FQWL01000010.1"/>
</dbReference>